<keyword evidence="2" id="KW-1185">Reference proteome</keyword>
<organism evidence="1 2">
    <name type="scientific">Gossypium mustelinum</name>
    <name type="common">Cotton</name>
    <name type="synonym">Gossypium caicoense</name>
    <dbReference type="NCBI Taxonomy" id="34275"/>
    <lineage>
        <taxon>Eukaryota</taxon>
        <taxon>Viridiplantae</taxon>
        <taxon>Streptophyta</taxon>
        <taxon>Embryophyta</taxon>
        <taxon>Tracheophyta</taxon>
        <taxon>Spermatophyta</taxon>
        <taxon>Magnoliopsida</taxon>
        <taxon>eudicotyledons</taxon>
        <taxon>Gunneridae</taxon>
        <taxon>Pentapetalae</taxon>
        <taxon>rosids</taxon>
        <taxon>malvids</taxon>
        <taxon>Malvales</taxon>
        <taxon>Malvaceae</taxon>
        <taxon>Malvoideae</taxon>
        <taxon>Gossypium</taxon>
    </lineage>
</organism>
<evidence type="ECO:0000313" key="2">
    <source>
        <dbReference type="Proteomes" id="UP000323597"/>
    </source>
</evidence>
<dbReference type="EMBL" id="CM017652">
    <property type="protein sequence ID" value="TYI85850.1"/>
    <property type="molecule type" value="Genomic_DNA"/>
</dbReference>
<gene>
    <name evidence="1" type="ORF">E1A91_D04G024800v1</name>
</gene>
<sequence length="110" mass="12769">MSRWIDLGVALGKLKSFPFSPAQPLSPTRSDNKYLVPCACKLVFSSKLVPISPLISVAWKRFFFLCRIKEFFFNLTEKKNYDYECCRQGKSVCFIGKFVYSTDFPEKIFL</sequence>
<proteinExistence type="predicted"/>
<name>A0A5D2V9Q5_GOSMU</name>
<accession>A0A5D2V9Q5</accession>
<evidence type="ECO:0000313" key="1">
    <source>
        <dbReference type="EMBL" id="TYI85850.1"/>
    </source>
</evidence>
<reference evidence="1 2" key="1">
    <citation type="submission" date="2019-07" db="EMBL/GenBank/DDBJ databases">
        <title>WGS assembly of Gossypium mustelinum.</title>
        <authorList>
            <person name="Chen Z.J."/>
            <person name="Sreedasyam A."/>
            <person name="Ando A."/>
            <person name="Song Q."/>
            <person name="De L."/>
            <person name="Hulse-Kemp A."/>
            <person name="Ding M."/>
            <person name="Ye W."/>
            <person name="Kirkbride R."/>
            <person name="Jenkins J."/>
            <person name="Plott C."/>
            <person name="Lovell J."/>
            <person name="Lin Y.-M."/>
            <person name="Vaughn R."/>
            <person name="Liu B."/>
            <person name="Li W."/>
            <person name="Simpson S."/>
            <person name="Scheffler B."/>
            <person name="Saski C."/>
            <person name="Grover C."/>
            <person name="Hu G."/>
            <person name="Conover J."/>
            <person name="Carlson J."/>
            <person name="Shu S."/>
            <person name="Boston L."/>
            <person name="Williams M."/>
            <person name="Peterson D."/>
            <person name="Mcgee K."/>
            <person name="Jones D."/>
            <person name="Wendel J."/>
            <person name="Stelly D."/>
            <person name="Grimwood J."/>
            <person name="Schmutz J."/>
        </authorList>
    </citation>
    <scope>NUCLEOTIDE SEQUENCE [LARGE SCALE GENOMIC DNA]</scope>
    <source>
        <strain evidence="1">1408120.09</strain>
    </source>
</reference>
<dbReference type="AlphaFoldDB" id="A0A5D2V9Q5"/>
<dbReference type="Proteomes" id="UP000323597">
    <property type="component" value="Chromosome D04"/>
</dbReference>
<protein>
    <submittedName>
        <fullName evidence="1">Uncharacterized protein</fullName>
    </submittedName>
</protein>